<organism evidence="1 2">
    <name type="scientific">Auriscalpium vulgare</name>
    <dbReference type="NCBI Taxonomy" id="40419"/>
    <lineage>
        <taxon>Eukaryota</taxon>
        <taxon>Fungi</taxon>
        <taxon>Dikarya</taxon>
        <taxon>Basidiomycota</taxon>
        <taxon>Agaricomycotina</taxon>
        <taxon>Agaricomycetes</taxon>
        <taxon>Russulales</taxon>
        <taxon>Auriscalpiaceae</taxon>
        <taxon>Auriscalpium</taxon>
    </lineage>
</organism>
<comment type="caution">
    <text evidence="1">The sequence shown here is derived from an EMBL/GenBank/DDBJ whole genome shotgun (WGS) entry which is preliminary data.</text>
</comment>
<dbReference type="EMBL" id="MU275856">
    <property type="protein sequence ID" value="KAI0051018.1"/>
    <property type="molecule type" value="Genomic_DNA"/>
</dbReference>
<evidence type="ECO:0000313" key="1">
    <source>
        <dbReference type="EMBL" id="KAI0051018.1"/>
    </source>
</evidence>
<proteinExistence type="predicted"/>
<feature type="non-terminal residue" evidence="1">
    <location>
        <position position="93"/>
    </location>
</feature>
<keyword evidence="2" id="KW-1185">Reference proteome</keyword>
<gene>
    <name evidence="1" type="ORF">FA95DRAFT_1479261</name>
</gene>
<accession>A0ACB8S4I5</accession>
<evidence type="ECO:0000313" key="2">
    <source>
        <dbReference type="Proteomes" id="UP000814033"/>
    </source>
</evidence>
<reference evidence="1" key="1">
    <citation type="submission" date="2021-02" db="EMBL/GenBank/DDBJ databases">
        <authorList>
            <consortium name="DOE Joint Genome Institute"/>
            <person name="Ahrendt S."/>
            <person name="Looney B.P."/>
            <person name="Miyauchi S."/>
            <person name="Morin E."/>
            <person name="Drula E."/>
            <person name="Courty P.E."/>
            <person name="Chicoki N."/>
            <person name="Fauchery L."/>
            <person name="Kohler A."/>
            <person name="Kuo A."/>
            <person name="Labutti K."/>
            <person name="Pangilinan J."/>
            <person name="Lipzen A."/>
            <person name="Riley R."/>
            <person name="Andreopoulos W."/>
            <person name="He G."/>
            <person name="Johnson J."/>
            <person name="Barry K.W."/>
            <person name="Grigoriev I.V."/>
            <person name="Nagy L."/>
            <person name="Hibbett D."/>
            <person name="Henrissat B."/>
            <person name="Matheny P.B."/>
            <person name="Labbe J."/>
            <person name="Martin F."/>
        </authorList>
    </citation>
    <scope>NUCLEOTIDE SEQUENCE</scope>
    <source>
        <strain evidence="1">FP105234-sp</strain>
    </source>
</reference>
<feature type="non-terminal residue" evidence="1">
    <location>
        <position position="1"/>
    </location>
</feature>
<name>A0ACB8S4I5_9AGAM</name>
<reference evidence="1" key="2">
    <citation type="journal article" date="2022" name="New Phytol.">
        <title>Evolutionary transition to the ectomycorrhizal habit in the genomes of a hyperdiverse lineage of mushroom-forming fungi.</title>
        <authorList>
            <person name="Looney B."/>
            <person name="Miyauchi S."/>
            <person name="Morin E."/>
            <person name="Drula E."/>
            <person name="Courty P.E."/>
            <person name="Kohler A."/>
            <person name="Kuo A."/>
            <person name="LaButti K."/>
            <person name="Pangilinan J."/>
            <person name="Lipzen A."/>
            <person name="Riley R."/>
            <person name="Andreopoulos W."/>
            <person name="He G."/>
            <person name="Johnson J."/>
            <person name="Nolan M."/>
            <person name="Tritt A."/>
            <person name="Barry K.W."/>
            <person name="Grigoriev I.V."/>
            <person name="Nagy L.G."/>
            <person name="Hibbett D."/>
            <person name="Henrissat B."/>
            <person name="Matheny P.B."/>
            <person name="Labbe J."/>
            <person name="Martin F.M."/>
        </authorList>
    </citation>
    <scope>NUCLEOTIDE SEQUENCE</scope>
    <source>
        <strain evidence="1">FP105234-sp</strain>
    </source>
</reference>
<sequence length="93" mass="9303">QVLVDPNASSGTVTSTIGPSPADSALIPQLFLILRGTSLVLRTSALSNATANVTLTASPSGLFVGTTIDSSLGSVSAVNLPADEDVTLSVTYV</sequence>
<dbReference type="Proteomes" id="UP000814033">
    <property type="component" value="Unassembled WGS sequence"/>
</dbReference>
<protein>
    <submittedName>
        <fullName evidence="1">Uncharacterized protein</fullName>
    </submittedName>
</protein>